<reference evidence="1 2" key="1">
    <citation type="journal article" date="2018" name="Nat. Genet.">
        <title>The Rosa genome provides new insights in the design of modern roses.</title>
        <authorList>
            <person name="Bendahmane M."/>
        </authorList>
    </citation>
    <scope>NUCLEOTIDE SEQUENCE [LARGE SCALE GENOMIC DNA]</scope>
    <source>
        <strain evidence="2">cv. Old Blush</strain>
    </source>
</reference>
<evidence type="ECO:0000313" key="2">
    <source>
        <dbReference type="Proteomes" id="UP000238479"/>
    </source>
</evidence>
<evidence type="ECO:0000313" key="1">
    <source>
        <dbReference type="EMBL" id="PRQ20206.1"/>
    </source>
</evidence>
<proteinExistence type="predicted"/>
<keyword evidence="2" id="KW-1185">Reference proteome</keyword>
<gene>
    <name evidence="1" type="ORF">RchiOBHm_Chr7g0225601</name>
</gene>
<organism evidence="1 2">
    <name type="scientific">Rosa chinensis</name>
    <name type="common">China rose</name>
    <dbReference type="NCBI Taxonomy" id="74649"/>
    <lineage>
        <taxon>Eukaryota</taxon>
        <taxon>Viridiplantae</taxon>
        <taxon>Streptophyta</taxon>
        <taxon>Embryophyta</taxon>
        <taxon>Tracheophyta</taxon>
        <taxon>Spermatophyta</taxon>
        <taxon>Magnoliopsida</taxon>
        <taxon>eudicotyledons</taxon>
        <taxon>Gunneridae</taxon>
        <taxon>Pentapetalae</taxon>
        <taxon>rosids</taxon>
        <taxon>fabids</taxon>
        <taxon>Rosales</taxon>
        <taxon>Rosaceae</taxon>
        <taxon>Rosoideae</taxon>
        <taxon>Rosoideae incertae sedis</taxon>
        <taxon>Rosa</taxon>
    </lineage>
</organism>
<dbReference type="Gramene" id="PRQ20206">
    <property type="protein sequence ID" value="PRQ20206"/>
    <property type="gene ID" value="RchiOBHm_Chr7g0225601"/>
</dbReference>
<protein>
    <submittedName>
        <fullName evidence="1">Uncharacterized protein</fullName>
    </submittedName>
</protein>
<dbReference type="EMBL" id="PDCK01000045">
    <property type="protein sequence ID" value="PRQ20206.1"/>
    <property type="molecule type" value="Genomic_DNA"/>
</dbReference>
<accession>A0A2P6PE52</accession>
<dbReference type="Proteomes" id="UP000238479">
    <property type="component" value="Chromosome 7"/>
</dbReference>
<dbReference type="AlphaFoldDB" id="A0A2P6PE52"/>
<sequence length="62" mass="6639">MLSLTEGPTLGGKNVISINFLLFSSSLSSPIVSLSFSFSLLPLSGPHNPLSLSPTHCHRWKS</sequence>
<comment type="caution">
    <text evidence="1">The sequence shown here is derived from an EMBL/GenBank/DDBJ whole genome shotgun (WGS) entry which is preliminary data.</text>
</comment>
<name>A0A2P6PE52_ROSCH</name>